<sequence>MAVSSVWDLCLGKPPLTSLSANSATVADALSALKAPGAEDFVSVWSCDHRGRSDGPEEEEEEERCECKCVGKVCVVDVICYLCRCSNADDAVDELLRKPVSVVVREAGVVSHVDPHSSLLEAINLMLEGAQNLVVPIESIERNVSSTKSKKKFAQKSSICTTNHNGREFCWLTQEDIVRYLLSSIGFFSPTPALSIESLGIIKTDCVSAVRYDDPASSTINAISNALVKQTAIAVVDEEGKLIGEVSPLTLASCDERVAAAIAVLSVGDLMAYIDCGGPPEYILQEVKVKLREKGLDGMLALLGELPISDSPPPSSASEEDDEESSSVLRSATQKYGRSGSFSGRRMVRSADAIVCHPGSSLVAVMMKTLAYRVNYIWVIEDDCSLAGIVTFSDILKVFREQLEAITK</sequence>
<evidence type="ECO:0000313" key="6">
    <source>
        <dbReference type="EMBL" id="KAK9085192.1"/>
    </source>
</evidence>
<keyword evidence="2 3" id="KW-0129">CBS domain</keyword>
<reference evidence="6 7" key="1">
    <citation type="submission" date="2024-01" db="EMBL/GenBank/DDBJ databases">
        <title>Genome assemblies of Stephania.</title>
        <authorList>
            <person name="Yang L."/>
        </authorList>
    </citation>
    <scope>NUCLEOTIDE SEQUENCE [LARGE SCALE GENOMIC DNA]</scope>
    <source>
        <strain evidence="6">QJT</strain>
        <tissue evidence="6">Leaf</tissue>
    </source>
</reference>
<feature type="compositionally biased region" description="Polar residues" evidence="4">
    <location>
        <begin position="328"/>
        <end position="342"/>
    </location>
</feature>
<dbReference type="PANTHER" id="PTHR13780">
    <property type="entry name" value="AMP-ACTIVATED PROTEIN KINASE, GAMMA REGULATORY SUBUNIT"/>
    <property type="match status" value="1"/>
</dbReference>
<dbReference type="Pfam" id="PF00571">
    <property type="entry name" value="CBS"/>
    <property type="match status" value="1"/>
</dbReference>
<dbReference type="SUPFAM" id="SSF54631">
    <property type="entry name" value="CBS-domain pair"/>
    <property type="match status" value="1"/>
</dbReference>
<keyword evidence="7" id="KW-1185">Reference proteome</keyword>
<evidence type="ECO:0000256" key="1">
    <source>
        <dbReference type="ARBA" id="ARBA00022737"/>
    </source>
</evidence>
<evidence type="ECO:0000259" key="5">
    <source>
        <dbReference type="PROSITE" id="PS51371"/>
    </source>
</evidence>
<dbReference type="Proteomes" id="UP001417504">
    <property type="component" value="Unassembled WGS sequence"/>
</dbReference>
<feature type="region of interest" description="Disordered" evidence="4">
    <location>
        <begin position="305"/>
        <end position="342"/>
    </location>
</feature>
<feature type="domain" description="CBS" evidence="5">
    <location>
        <begin position="347"/>
        <end position="406"/>
    </location>
</feature>
<dbReference type="GO" id="GO:0005737">
    <property type="term" value="C:cytoplasm"/>
    <property type="evidence" value="ECO:0007669"/>
    <property type="project" value="TreeGrafter"/>
</dbReference>
<evidence type="ECO:0000256" key="3">
    <source>
        <dbReference type="PROSITE-ProRule" id="PRU00703"/>
    </source>
</evidence>
<protein>
    <recommendedName>
        <fullName evidence="5">CBS domain-containing protein</fullName>
    </recommendedName>
</protein>
<dbReference type="AlphaFoldDB" id="A0AAP0E5H7"/>
<gene>
    <name evidence="6" type="ORF">Sjap_025603</name>
</gene>
<evidence type="ECO:0000256" key="4">
    <source>
        <dbReference type="SAM" id="MobiDB-lite"/>
    </source>
</evidence>
<dbReference type="InterPro" id="IPR046342">
    <property type="entry name" value="CBS_dom_sf"/>
</dbReference>
<dbReference type="PROSITE" id="PS51371">
    <property type="entry name" value="CBS"/>
    <property type="match status" value="1"/>
</dbReference>
<dbReference type="Gene3D" id="3.10.580.10">
    <property type="entry name" value="CBS-domain"/>
    <property type="match status" value="1"/>
</dbReference>
<comment type="caution">
    <text evidence="6">The sequence shown here is derived from an EMBL/GenBank/DDBJ whole genome shotgun (WGS) entry which is preliminary data.</text>
</comment>
<dbReference type="InterPro" id="IPR050511">
    <property type="entry name" value="AMPK_gamma/SDS23_families"/>
</dbReference>
<organism evidence="6 7">
    <name type="scientific">Stephania japonica</name>
    <dbReference type="NCBI Taxonomy" id="461633"/>
    <lineage>
        <taxon>Eukaryota</taxon>
        <taxon>Viridiplantae</taxon>
        <taxon>Streptophyta</taxon>
        <taxon>Embryophyta</taxon>
        <taxon>Tracheophyta</taxon>
        <taxon>Spermatophyta</taxon>
        <taxon>Magnoliopsida</taxon>
        <taxon>Ranunculales</taxon>
        <taxon>Menispermaceae</taxon>
        <taxon>Menispermoideae</taxon>
        <taxon>Cissampelideae</taxon>
        <taxon>Stephania</taxon>
    </lineage>
</organism>
<dbReference type="GO" id="GO:0005634">
    <property type="term" value="C:nucleus"/>
    <property type="evidence" value="ECO:0007669"/>
    <property type="project" value="TreeGrafter"/>
</dbReference>
<dbReference type="EMBL" id="JBBNAE010000011">
    <property type="protein sequence ID" value="KAK9085192.1"/>
    <property type="molecule type" value="Genomic_DNA"/>
</dbReference>
<evidence type="ECO:0000256" key="2">
    <source>
        <dbReference type="ARBA" id="ARBA00023122"/>
    </source>
</evidence>
<dbReference type="InterPro" id="IPR000644">
    <property type="entry name" value="CBS_dom"/>
</dbReference>
<dbReference type="PANTHER" id="PTHR13780:SF128">
    <property type="entry name" value="CBS DOMAIN-CONTAINING PROTEIN"/>
    <property type="match status" value="1"/>
</dbReference>
<accession>A0AAP0E5H7</accession>
<proteinExistence type="predicted"/>
<keyword evidence="1" id="KW-0677">Repeat</keyword>
<name>A0AAP0E5H7_9MAGN</name>
<evidence type="ECO:0000313" key="7">
    <source>
        <dbReference type="Proteomes" id="UP001417504"/>
    </source>
</evidence>